<gene>
    <name evidence="3" type="ORF">HZF05_16400</name>
</gene>
<dbReference type="InterPro" id="IPR036866">
    <property type="entry name" value="RibonucZ/Hydroxyglut_hydro"/>
</dbReference>
<keyword evidence="3" id="KW-0378">Hydrolase</keyword>
<evidence type="ECO:0000313" key="4">
    <source>
        <dbReference type="Proteomes" id="UP000570166"/>
    </source>
</evidence>
<evidence type="ECO:0000259" key="2">
    <source>
        <dbReference type="SMART" id="SM00849"/>
    </source>
</evidence>
<dbReference type="RefSeq" id="WP_160362878.1">
    <property type="nucleotide sequence ID" value="NZ_JACEIB010000026.1"/>
</dbReference>
<evidence type="ECO:0000313" key="3">
    <source>
        <dbReference type="EMBL" id="MBA2935666.1"/>
    </source>
</evidence>
<dbReference type="InterPro" id="IPR001279">
    <property type="entry name" value="Metallo-B-lactamas"/>
</dbReference>
<dbReference type="SUPFAM" id="SSF56281">
    <property type="entry name" value="Metallo-hydrolase/oxidoreductase"/>
    <property type="match status" value="1"/>
</dbReference>
<proteinExistence type="predicted"/>
<dbReference type="SMART" id="SM00849">
    <property type="entry name" value="Lactamase_B"/>
    <property type="match status" value="1"/>
</dbReference>
<dbReference type="PANTHER" id="PTHR42663">
    <property type="entry name" value="HYDROLASE C777.06C-RELATED-RELATED"/>
    <property type="match status" value="1"/>
</dbReference>
<name>A0A838LBZ9_9SPHN</name>
<protein>
    <submittedName>
        <fullName evidence="3">MBL fold metallo-hydrolase</fullName>
    </submittedName>
</protein>
<organism evidence="3 4">
    <name type="scientific">Sphingomonas chungangi</name>
    <dbReference type="NCBI Taxonomy" id="2683589"/>
    <lineage>
        <taxon>Bacteria</taxon>
        <taxon>Pseudomonadati</taxon>
        <taxon>Pseudomonadota</taxon>
        <taxon>Alphaproteobacteria</taxon>
        <taxon>Sphingomonadales</taxon>
        <taxon>Sphingomonadaceae</taxon>
        <taxon>Sphingomonas</taxon>
    </lineage>
</organism>
<keyword evidence="4" id="KW-1185">Reference proteome</keyword>
<evidence type="ECO:0000256" key="1">
    <source>
        <dbReference type="SAM" id="MobiDB-lite"/>
    </source>
</evidence>
<sequence>MRIRLLGSGTSSGVPRIGNDWGQCDPKEPKNRRRRASLIVETDEVRILVDTSPDLREQLLDAQASRFDAVIWTHDHADHTHGIDDLRQIVILNRAAVEGYARPHTLKSMQERFYYAFEGKDGYPPTVRANDLPDDFRIGDLRIRVVDQPHGAIESAGLRFDWNGYSAAYATDFNALTDDMASLYKGVDVWILDALRRKPHPTHPSLDKALGWVQRLKPELAVLMHMDNSMDYRTLEAELPGGVVPGYDGMELDFG</sequence>
<dbReference type="EMBL" id="JACEIB010000026">
    <property type="protein sequence ID" value="MBA2935666.1"/>
    <property type="molecule type" value="Genomic_DNA"/>
</dbReference>
<feature type="region of interest" description="Disordered" evidence="1">
    <location>
        <begin position="1"/>
        <end position="34"/>
    </location>
</feature>
<accession>A0A838LBZ9</accession>
<dbReference type="PANTHER" id="PTHR42663:SF6">
    <property type="entry name" value="HYDROLASE C777.06C-RELATED"/>
    <property type="match status" value="1"/>
</dbReference>
<dbReference type="Proteomes" id="UP000570166">
    <property type="component" value="Unassembled WGS sequence"/>
</dbReference>
<reference evidence="3 4" key="1">
    <citation type="submission" date="2020-07" db="EMBL/GenBank/DDBJ databases">
        <authorList>
            <person name="Sun Q."/>
        </authorList>
    </citation>
    <scope>NUCLEOTIDE SEQUENCE [LARGE SCALE GENOMIC DNA]</scope>
    <source>
        <strain evidence="3 4">CGMCC 1.13654</strain>
    </source>
</reference>
<feature type="domain" description="Metallo-beta-lactamase" evidence="2">
    <location>
        <begin position="34"/>
        <end position="225"/>
    </location>
</feature>
<dbReference type="CDD" id="cd16279">
    <property type="entry name" value="metallo-hydrolase-like_MBL-fold"/>
    <property type="match status" value="1"/>
</dbReference>
<dbReference type="GO" id="GO:0016787">
    <property type="term" value="F:hydrolase activity"/>
    <property type="evidence" value="ECO:0007669"/>
    <property type="project" value="UniProtKB-KW"/>
</dbReference>
<dbReference type="Gene3D" id="3.60.15.10">
    <property type="entry name" value="Ribonuclease Z/Hydroxyacylglutathione hydrolase-like"/>
    <property type="match status" value="1"/>
</dbReference>
<dbReference type="Pfam" id="PF12706">
    <property type="entry name" value="Lactamase_B_2"/>
    <property type="match status" value="1"/>
</dbReference>
<dbReference type="AlphaFoldDB" id="A0A838LBZ9"/>
<comment type="caution">
    <text evidence="3">The sequence shown here is derived from an EMBL/GenBank/DDBJ whole genome shotgun (WGS) entry which is preliminary data.</text>
</comment>